<evidence type="ECO:0000256" key="2">
    <source>
        <dbReference type="SAM" id="Phobius"/>
    </source>
</evidence>
<keyword evidence="3" id="KW-0732">Signal</keyword>
<dbReference type="Pfam" id="PF00020">
    <property type="entry name" value="TNFR_c6"/>
    <property type="match status" value="1"/>
</dbReference>
<evidence type="ECO:0000256" key="3">
    <source>
        <dbReference type="SAM" id="SignalP"/>
    </source>
</evidence>
<feature type="chain" id="PRO_5039401908" evidence="3">
    <location>
        <begin position="24"/>
        <end position="254"/>
    </location>
</feature>
<evidence type="ECO:0000313" key="6">
    <source>
        <dbReference type="RefSeq" id="XP_006873163.1"/>
    </source>
</evidence>
<evidence type="ECO:0000256" key="1">
    <source>
        <dbReference type="PROSITE-ProRule" id="PRU00206"/>
    </source>
</evidence>
<organism evidence="5 6">
    <name type="scientific">Chrysochloris asiatica</name>
    <name type="common">Cape golden mole</name>
    <dbReference type="NCBI Taxonomy" id="185453"/>
    <lineage>
        <taxon>Eukaryota</taxon>
        <taxon>Metazoa</taxon>
        <taxon>Chordata</taxon>
        <taxon>Craniata</taxon>
        <taxon>Vertebrata</taxon>
        <taxon>Euteleostomi</taxon>
        <taxon>Mammalia</taxon>
        <taxon>Eutheria</taxon>
        <taxon>Afrotheria</taxon>
        <taxon>Chrysochloridae</taxon>
        <taxon>Chrysochlorinae</taxon>
        <taxon>Chrysochloris</taxon>
    </lineage>
</organism>
<accession>A0A9B0U2J0</accession>
<feature type="disulfide bond" evidence="1">
    <location>
        <begin position="67"/>
        <end position="85"/>
    </location>
</feature>
<sequence length="254" mass="27764">MGNGYYNMVVAVVLVVNLERTRTLQDSCEDCPAGTYCENKNQICIPCPSNTFSSTGGQMACNFCRRCEGIFKTRRACSPTSNSECKCVSGYHCVGVGCSKCQKDCKQGQELTKKGCKDCCFGTFSDQKLGICRPWTNCSLDGKSVLVNGTKERDVVCGSPLVDLSPGTSLVTVSIPERKPGHHSQIVNVFLALTSAAVVFLVFFLVSQISVAKRGRKKLLYILKQPFIKPVQTAQEEDACSCRFPEEEEGDCDL</sequence>
<feature type="repeat" description="TNFR-Cys" evidence="1">
    <location>
        <begin position="46"/>
        <end position="85"/>
    </location>
</feature>
<feature type="signal peptide" evidence="3">
    <location>
        <begin position="1"/>
        <end position="23"/>
    </location>
</feature>
<reference evidence="6" key="1">
    <citation type="submission" date="2025-08" db="UniProtKB">
        <authorList>
            <consortium name="RefSeq"/>
        </authorList>
    </citation>
    <scope>IDENTIFICATION</scope>
    <source>
        <tissue evidence="6">Spleen</tissue>
    </source>
</reference>
<proteinExistence type="predicted"/>
<name>A0A9B0U2J0_CHRAS</name>
<dbReference type="InterPro" id="IPR020413">
    <property type="entry name" value="TNFR_9"/>
</dbReference>
<keyword evidence="5" id="KW-1185">Reference proteome</keyword>
<dbReference type="InterPro" id="IPR009030">
    <property type="entry name" value="Growth_fac_rcpt_cys_sf"/>
</dbReference>
<keyword evidence="6" id="KW-0675">Receptor</keyword>
<dbReference type="GO" id="GO:0009897">
    <property type="term" value="C:external side of plasma membrane"/>
    <property type="evidence" value="ECO:0007669"/>
    <property type="project" value="InterPro"/>
</dbReference>
<feature type="domain" description="TNFR-Cys" evidence="4">
    <location>
        <begin position="46"/>
        <end position="85"/>
    </location>
</feature>
<dbReference type="GeneID" id="102842179"/>
<dbReference type="PROSITE" id="PS50050">
    <property type="entry name" value="TNFR_NGFR_2"/>
    <property type="match status" value="1"/>
</dbReference>
<keyword evidence="2" id="KW-0812">Transmembrane</keyword>
<dbReference type="Gene3D" id="2.10.50.10">
    <property type="entry name" value="Tumor Necrosis Factor Receptor, subunit A, domain 2"/>
    <property type="match status" value="2"/>
</dbReference>
<dbReference type="PANTHER" id="PTHR47139:SF1">
    <property type="entry name" value="TUMOR NECROSIS FACTOR RECEPTOR SUPERFAMILY MEMBER 9"/>
    <property type="match status" value="1"/>
</dbReference>
<keyword evidence="2" id="KW-1133">Transmembrane helix</keyword>
<dbReference type="RefSeq" id="XP_006873163.1">
    <property type="nucleotide sequence ID" value="XM_006873101.1"/>
</dbReference>
<dbReference type="SUPFAM" id="SSF57184">
    <property type="entry name" value="Growth factor receptor domain"/>
    <property type="match status" value="1"/>
</dbReference>
<feature type="transmembrane region" description="Helical" evidence="2">
    <location>
        <begin position="186"/>
        <end position="206"/>
    </location>
</feature>
<dbReference type="PANTHER" id="PTHR47139">
    <property type="entry name" value="TUMOR NECROSIS FACTOR RECEPTOR SUPERFAMILY MEMBER 9"/>
    <property type="match status" value="1"/>
</dbReference>
<evidence type="ECO:0000259" key="4">
    <source>
        <dbReference type="PROSITE" id="PS50050"/>
    </source>
</evidence>
<dbReference type="SMART" id="SM00208">
    <property type="entry name" value="TNFR"/>
    <property type="match status" value="2"/>
</dbReference>
<protein>
    <submittedName>
        <fullName evidence="6">Tumor necrosis factor receptor superfamily member 9</fullName>
    </submittedName>
</protein>
<dbReference type="GO" id="GO:0008285">
    <property type="term" value="P:negative regulation of cell population proliferation"/>
    <property type="evidence" value="ECO:0007669"/>
    <property type="project" value="InterPro"/>
</dbReference>
<dbReference type="AlphaFoldDB" id="A0A9B0U2J0"/>
<keyword evidence="2" id="KW-0472">Membrane</keyword>
<evidence type="ECO:0000313" key="5">
    <source>
        <dbReference type="Proteomes" id="UP000504623"/>
    </source>
</evidence>
<dbReference type="PRINTS" id="PR01924">
    <property type="entry name" value="TNFACTORR9"/>
</dbReference>
<comment type="caution">
    <text evidence="1">Lacks conserved residue(s) required for the propagation of feature annotation.</text>
</comment>
<dbReference type="CTD" id="3604"/>
<dbReference type="CDD" id="cd13410">
    <property type="entry name" value="TNFRSF9"/>
    <property type="match status" value="1"/>
</dbReference>
<dbReference type="Proteomes" id="UP000504623">
    <property type="component" value="Unplaced"/>
</dbReference>
<keyword evidence="1" id="KW-1015">Disulfide bond</keyword>
<dbReference type="InterPro" id="IPR034020">
    <property type="entry name" value="TNFRSF9_N"/>
</dbReference>
<dbReference type="GO" id="GO:0038023">
    <property type="term" value="F:signaling receptor activity"/>
    <property type="evidence" value="ECO:0007669"/>
    <property type="project" value="InterPro"/>
</dbReference>
<dbReference type="InterPro" id="IPR001368">
    <property type="entry name" value="TNFR/NGFR_Cys_rich_reg"/>
</dbReference>
<feature type="disulfide bond" evidence="1">
    <location>
        <begin position="64"/>
        <end position="77"/>
    </location>
</feature>
<dbReference type="GO" id="GO:0006915">
    <property type="term" value="P:apoptotic process"/>
    <property type="evidence" value="ECO:0007669"/>
    <property type="project" value="InterPro"/>
</dbReference>
<dbReference type="OrthoDB" id="9423210at2759"/>
<gene>
    <name evidence="6" type="primary">TNFRSF9</name>
</gene>